<dbReference type="Gene3D" id="2.130.10.10">
    <property type="entry name" value="YVTN repeat-like/Quinoprotein amine dehydrogenase"/>
    <property type="match status" value="1"/>
</dbReference>
<name>A0A841GUD9_9BACT</name>
<protein>
    <submittedName>
        <fullName evidence="2">DNA-binding beta-propeller fold protein YncE</fullName>
    </submittedName>
</protein>
<accession>A0A841GUD9</accession>
<dbReference type="EMBL" id="JACHIA010000001">
    <property type="protein sequence ID" value="MBB6068968.1"/>
    <property type="molecule type" value="Genomic_DNA"/>
</dbReference>
<evidence type="ECO:0000313" key="2">
    <source>
        <dbReference type="EMBL" id="MBB6068968.1"/>
    </source>
</evidence>
<evidence type="ECO:0000256" key="1">
    <source>
        <dbReference type="SAM" id="SignalP"/>
    </source>
</evidence>
<keyword evidence="3" id="KW-1185">Reference proteome</keyword>
<gene>
    <name evidence="2" type="ORF">HNQ61_000579</name>
</gene>
<dbReference type="RefSeq" id="WP_170031556.1">
    <property type="nucleotide sequence ID" value="NZ_JABDTL010000001.1"/>
</dbReference>
<keyword evidence="1" id="KW-0732">Signal</keyword>
<feature type="chain" id="PRO_5032859163" evidence="1">
    <location>
        <begin position="23"/>
        <end position="319"/>
    </location>
</feature>
<reference evidence="2 3" key="1">
    <citation type="submission" date="2020-08" db="EMBL/GenBank/DDBJ databases">
        <title>Genomic Encyclopedia of Type Strains, Phase IV (KMG-IV): sequencing the most valuable type-strain genomes for metagenomic binning, comparative biology and taxonomic classification.</title>
        <authorList>
            <person name="Goeker M."/>
        </authorList>
    </citation>
    <scope>NUCLEOTIDE SEQUENCE [LARGE SCALE GENOMIC DNA]</scope>
    <source>
        <strain evidence="2 3">DSM 29007</strain>
    </source>
</reference>
<proteinExistence type="predicted"/>
<dbReference type="InterPro" id="IPR015943">
    <property type="entry name" value="WD40/YVTN_repeat-like_dom_sf"/>
</dbReference>
<comment type="caution">
    <text evidence="2">The sequence shown here is derived from an EMBL/GenBank/DDBJ whole genome shotgun (WGS) entry which is preliminary data.</text>
</comment>
<evidence type="ECO:0000313" key="3">
    <source>
        <dbReference type="Proteomes" id="UP000582837"/>
    </source>
</evidence>
<dbReference type="GO" id="GO:0003677">
    <property type="term" value="F:DNA binding"/>
    <property type="evidence" value="ECO:0007669"/>
    <property type="project" value="UniProtKB-KW"/>
</dbReference>
<feature type="signal peptide" evidence="1">
    <location>
        <begin position="1"/>
        <end position="22"/>
    </location>
</feature>
<keyword evidence="2" id="KW-0238">DNA-binding</keyword>
<dbReference type="InterPro" id="IPR011044">
    <property type="entry name" value="Quino_amine_DH_bsu"/>
</dbReference>
<organism evidence="2 3">
    <name type="scientific">Longimicrobium terrae</name>
    <dbReference type="NCBI Taxonomy" id="1639882"/>
    <lineage>
        <taxon>Bacteria</taxon>
        <taxon>Pseudomonadati</taxon>
        <taxon>Gemmatimonadota</taxon>
        <taxon>Longimicrobiia</taxon>
        <taxon>Longimicrobiales</taxon>
        <taxon>Longimicrobiaceae</taxon>
        <taxon>Longimicrobium</taxon>
    </lineage>
</organism>
<dbReference type="SUPFAM" id="SSF50969">
    <property type="entry name" value="YVTN repeat-like/Quinoprotein amine dehydrogenase"/>
    <property type="match status" value="1"/>
</dbReference>
<dbReference type="PROSITE" id="PS51257">
    <property type="entry name" value="PROKAR_LIPOPROTEIN"/>
    <property type="match status" value="1"/>
</dbReference>
<dbReference type="AlphaFoldDB" id="A0A841GUD9"/>
<sequence length="319" mass="33226">MRRPAPARARAAALVLALLAAAACREPDTVEGVRTIALPDSMPDGATLAVDSARRAWVGRPGRLTAYDTAGRPVAEIVLGGRDIPRVLAVGNGRVMMAVGRTVARADARGGKAVRGWSASGTRVVALDPRGAWAFAANRQGGVVGLDAATLRPAWGWPEAGGEAVGMAVSPLGDRVYVSVAAAGEAPAAVRVHDAASGRILFATDQPVPLRGLTAAEDGSLFGVADGRVVRLRHERDGLPRLWAQAPRVAGDSDEVRLRVNPAGTRVAVFGRGRGARMVVLDAATGEVVDRMQEAPLDAAYGVEGRLYLLDRRGLKVLP</sequence>
<dbReference type="Proteomes" id="UP000582837">
    <property type="component" value="Unassembled WGS sequence"/>
</dbReference>